<evidence type="ECO:0000313" key="7">
    <source>
        <dbReference type="Proteomes" id="UP000255230"/>
    </source>
</evidence>
<protein>
    <submittedName>
        <fullName evidence="1">Dodecin domain-containing protein</fullName>
    </submittedName>
    <submittedName>
        <fullName evidence="4">Protein of uncharacterized function (DUF1458)</fullName>
    </submittedName>
</protein>
<dbReference type="GeneID" id="35778230"/>
<sequence>MSVAKNIEISSSSTVSFEDAIKKGIAQVNKTVNNVEGAWIKEQKVRISDGNITSYNVMMIVSFVIEDDSTDLK</sequence>
<organism evidence="4 7">
    <name type="scientific">Faucicola osloensis</name>
    <name type="common">Moraxella osloensis</name>
    <dbReference type="NCBI Taxonomy" id="34062"/>
    <lineage>
        <taxon>Bacteria</taxon>
        <taxon>Pseudomonadati</taxon>
        <taxon>Pseudomonadota</taxon>
        <taxon>Gammaproteobacteria</taxon>
        <taxon>Moraxellales</taxon>
        <taxon>Moraxellaceae</taxon>
        <taxon>Faucicola</taxon>
    </lineage>
</organism>
<dbReference type="EMBL" id="CP047226">
    <property type="protein sequence ID" value="QHG09936.1"/>
    <property type="molecule type" value="Genomic_DNA"/>
</dbReference>
<reference evidence="1" key="1">
    <citation type="submission" date="2017-11" db="EMBL/GenBank/DDBJ databases">
        <title>Complete Genome Sequence from Moraxella oslensis YHS isolated from human skin.</title>
        <authorList>
            <person name="Lee K."/>
            <person name="Lim J.Y."/>
            <person name="Hwang I."/>
        </authorList>
    </citation>
    <scope>NUCLEOTIDE SEQUENCE</scope>
    <source>
        <strain evidence="1">YHS</strain>
    </source>
</reference>
<keyword evidence="7" id="KW-1185">Reference proteome</keyword>
<dbReference type="SUPFAM" id="SSF89807">
    <property type="entry name" value="Dodecin-like"/>
    <property type="match status" value="1"/>
</dbReference>
<reference evidence="5" key="2">
    <citation type="submission" date="2017-11" db="EMBL/GenBank/DDBJ databases">
        <title>Complete genome sequence of Moraxella osloensis NP7 isolated from human skin.</title>
        <authorList>
            <person name="Lee K."/>
            <person name="Lim J.Y."/>
            <person name="Hwang I."/>
        </authorList>
    </citation>
    <scope>NUCLEOTIDE SEQUENCE [LARGE SCALE GENOMIC DNA]</scope>
    <source>
        <strain evidence="5">NP7</strain>
    </source>
</reference>
<dbReference type="EMBL" id="UGPY01000001">
    <property type="protein sequence ID" value="STY96886.1"/>
    <property type="molecule type" value="Genomic_DNA"/>
</dbReference>
<dbReference type="Proteomes" id="UP000229340">
    <property type="component" value="Chromosome"/>
</dbReference>
<dbReference type="Pfam" id="PF07311">
    <property type="entry name" value="Dodecin"/>
    <property type="match status" value="1"/>
</dbReference>
<evidence type="ECO:0000313" key="1">
    <source>
        <dbReference type="EMBL" id="ATQ83832.1"/>
    </source>
</evidence>
<dbReference type="KEGG" id="mos:AXE82_04055"/>
<dbReference type="InterPro" id="IPR009923">
    <property type="entry name" value="Dodecin"/>
</dbReference>
<reference evidence="2" key="4">
    <citation type="journal article" date="2018" name="Misainmurhag Hoiji">
        <title>Complete genome sequence of multidrug-resistant Moraxella osloensis NP7 with multiple plasmids isolated from human skin.</title>
        <authorList>
            <person name="Ganzorig M."/>
            <person name="Lim J.Y."/>
            <person name="Hwang I."/>
            <person name="Lee K."/>
        </authorList>
    </citation>
    <scope>NUCLEOTIDE SEQUENCE</scope>
    <source>
        <strain evidence="2">NP7</strain>
    </source>
</reference>
<dbReference type="RefSeq" id="WP_062331757.1">
    <property type="nucleotide sequence ID" value="NZ_CALTVS010000009.1"/>
</dbReference>
<evidence type="ECO:0000313" key="3">
    <source>
        <dbReference type="EMBL" id="QHG09936.1"/>
    </source>
</evidence>
<proteinExistence type="predicted"/>
<dbReference type="InterPro" id="IPR025543">
    <property type="entry name" value="Dodecin-like"/>
</dbReference>
<evidence type="ECO:0000313" key="2">
    <source>
        <dbReference type="EMBL" id="ATR79182.1"/>
    </source>
</evidence>
<dbReference type="AlphaFoldDB" id="A0A0X8K670"/>
<evidence type="ECO:0000313" key="6">
    <source>
        <dbReference type="Proteomes" id="UP000229521"/>
    </source>
</evidence>
<dbReference type="InterPro" id="IPR036694">
    <property type="entry name" value="Dodecin-like_sf"/>
</dbReference>
<accession>A0A0X8K670</accession>
<dbReference type="Proteomes" id="UP000255230">
    <property type="component" value="Unassembled WGS sequence"/>
</dbReference>
<evidence type="ECO:0000313" key="8">
    <source>
        <dbReference type="Proteomes" id="UP000464046"/>
    </source>
</evidence>
<dbReference type="EMBL" id="CP024176">
    <property type="protein sequence ID" value="ATQ83832.1"/>
    <property type="molecule type" value="Genomic_DNA"/>
</dbReference>
<evidence type="ECO:0000313" key="5">
    <source>
        <dbReference type="Proteomes" id="UP000229340"/>
    </source>
</evidence>
<reference evidence="3" key="7">
    <citation type="journal article" date="2020" name="Microbiol. Resour. Announc.">
        <title>Complete Genome Sequence of Moraxella osloensis Strain YV1, Isolated from an Australian Wastewater Treatment Plant.</title>
        <authorList>
            <person name="Batinovic S."/>
            <person name="Rice D.T.F."/>
            <person name="Seviour R.J."/>
            <person name="Petrovski S."/>
        </authorList>
    </citation>
    <scope>NUCLEOTIDE SEQUENCE</scope>
    <source>
        <strain evidence="3">YV1</strain>
    </source>
</reference>
<dbReference type="STRING" id="34062.AXE82_04055"/>
<dbReference type="EMBL" id="CP024443">
    <property type="protein sequence ID" value="ATR79182.1"/>
    <property type="molecule type" value="Genomic_DNA"/>
</dbReference>
<reference evidence="4 7" key="5">
    <citation type="submission" date="2018-06" db="EMBL/GenBank/DDBJ databases">
        <authorList>
            <consortium name="Pathogen Informatics"/>
            <person name="Doyle S."/>
        </authorList>
    </citation>
    <scope>NUCLEOTIDE SEQUENCE [LARGE SCALE GENOMIC DNA]</scope>
    <source>
        <strain evidence="4 7">NCTC10465</strain>
    </source>
</reference>
<reference evidence="2 6" key="3">
    <citation type="journal article" date="2018" name="Genome Announc.">
        <title>Complete Genome Sequences of Three Moraxella osloensis Strains Isolated from Human Skin.</title>
        <authorList>
            <person name="Lim J.Y."/>
            <person name="Hwang I."/>
            <person name="Ganzorig M."/>
            <person name="Huang S.L."/>
            <person name="Cho G.S."/>
            <person name="Franz C.M.A.P."/>
            <person name="Lee K."/>
        </authorList>
    </citation>
    <scope>NUCLEOTIDE SEQUENCE [LARGE SCALE GENOMIC DNA]</scope>
    <source>
        <strain evidence="2">NP7</strain>
        <strain evidence="6">YHS</strain>
    </source>
</reference>
<dbReference type="Gene3D" id="3.30.1660.10">
    <property type="entry name" value="Flavin-binding protein dodecin"/>
    <property type="match status" value="1"/>
</dbReference>
<reference evidence="8" key="6">
    <citation type="submission" date="2019-12" db="EMBL/GenBank/DDBJ databases">
        <title>Whole genome sequence of Moraxella osloensis YV1.</title>
        <authorList>
            <person name="Batinovic S."/>
            <person name="Rice D.T.F."/>
            <person name="Petrovski S."/>
        </authorList>
    </citation>
    <scope>NUCLEOTIDE SEQUENCE [LARGE SCALE GENOMIC DNA]</scope>
    <source>
        <strain evidence="8">YV1</strain>
    </source>
</reference>
<gene>
    <name evidence="3" type="ORF">GSF12_08645</name>
    <name evidence="4" type="ORF">NCTC10465_00653</name>
    <name evidence="2" type="ORF">NP7_07960</name>
    <name evidence="1" type="ORF">YHS_08375</name>
</gene>
<evidence type="ECO:0000313" key="4">
    <source>
        <dbReference type="EMBL" id="STY96886.1"/>
    </source>
</evidence>
<name>A0A0X8K670_FAUOS</name>